<dbReference type="Proteomes" id="UP001162131">
    <property type="component" value="Unassembled WGS sequence"/>
</dbReference>
<keyword evidence="2" id="KW-0812">Transmembrane</keyword>
<evidence type="ECO:0000256" key="1">
    <source>
        <dbReference type="SAM" id="MobiDB-lite"/>
    </source>
</evidence>
<dbReference type="EMBL" id="CAJZBQ010000051">
    <property type="protein sequence ID" value="CAG9330628.1"/>
    <property type="molecule type" value="Genomic_DNA"/>
</dbReference>
<reference evidence="3" key="1">
    <citation type="submission" date="2021-09" db="EMBL/GenBank/DDBJ databases">
        <authorList>
            <consortium name="AG Swart"/>
            <person name="Singh M."/>
            <person name="Singh A."/>
            <person name="Seah K."/>
            <person name="Emmerich C."/>
        </authorList>
    </citation>
    <scope>NUCLEOTIDE SEQUENCE</scope>
    <source>
        <strain evidence="3">ATCC30299</strain>
    </source>
</reference>
<gene>
    <name evidence="3" type="ORF">BSTOLATCC_MIC51209</name>
</gene>
<keyword evidence="4" id="KW-1185">Reference proteome</keyword>
<sequence>MPLVQIPKILKLDHRIWWAIFGISQVLVFCLMLGAMFTTSWVELNDSVFKGSMLYLRELLGETGNELYSHFYDKKDGCKHLHKFSLCKLINDLDTAGTAYNFFEWIGFIFLCVWFGYFLSLIMKCGSCRCCCLHRPYCEAIMVVICHYIATIAWLSNSHAEFKSDCDWDRSQTDVPTICAKDGPAIAIFLMVFLPIIVVVFIFVFQIAYKDLIAARGENQGQLVVQQGGYMPPMPVQPVQPVPQFYQAYQPAPVIGQGYPAPNQQFAPPMQYPNYPPQYQQFPQPQAPGQV</sequence>
<keyword evidence="2" id="KW-1133">Transmembrane helix</keyword>
<keyword evidence="2" id="KW-0472">Membrane</keyword>
<evidence type="ECO:0000256" key="2">
    <source>
        <dbReference type="SAM" id="Phobius"/>
    </source>
</evidence>
<feature type="transmembrane region" description="Helical" evidence="2">
    <location>
        <begin position="185"/>
        <end position="209"/>
    </location>
</feature>
<feature type="transmembrane region" description="Helical" evidence="2">
    <location>
        <begin position="137"/>
        <end position="155"/>
    </location>
</feature>
<organism evidence="3 4">
    <name type="scientific">Blepharisma stoltei</name>
    <dbReference type="NCBI Taxonomy" id="1481888"/>
    <lineage>
        <taxon>Eukaryota</taxon>
        <taxon>Sar</taxon>
        <taxon>Alveolata</taxon>
        <taxon>Ciliophora</taxon>
        <taxon>Postciliodesmatophora</taxon>
        <taxon>Heterotrichea</taxon>
        <taxon>Heterotrichida</taxon>
        <taxon>Blepharismidae</taxon>
        <taxon>Blepharisma</taxon>
    </lineage>
</organism>
<name>A0AAU9K4R3_9CILI</name>
<protein>
    <submittedName>
        <fullName evidence="3">Uncharacterized protein</fullName>
    </submittedName>
</protein>
<proteinExistence type="predicted"/>
<feature type="transmembrane region" description="Helical" evidence="2">
    <location>
        <begin position="16"/>
        <end position="37"/>
    </location>
</feature>
<accession>A0AAU9K4R3</accession>
<feature type="compositionally biased region" description="Low complexity" evidence="1">
    <location>
        <begin position="277"/>
        <end position="291"/>
    </location>
</feature>
<feature type="transmembrane region" description="Helical" evidence="2">
    <location>
        <begin position="105"/>
        <end position="125"/>
    </location>
</feature>
<feature type="region of interest" description="Disordered" evidence="1">
    <location>
        <begin position="265"/>
        <end position="291"/>
    </location>
</feature>
<evidence type="ECO:0000313" key="3">
    <source>
        <dbReference type="EMBL" id="CAG9330628.1"/>
    </source>
</evidence>
<evidence type="ECO:0000313" key="4">
    <source>
        <dbReference type="Proteomes" id="UP001162131"/>
    </source>
</evidence>
<dbReference type="AlphaFoldDB" id="A0AAU9K4R3"/>
<comment type="caution">
    <text evidence="3">The sequence shown here is derived from an EMBL/GenBank/DDBJ whole genome shotgun (WGS) entry which is preliminary data.</text>
</comment>